<evidence type="ECO:0000259" key="4">
    <source>
        <dbReference type="Pfam" id="PF00501"/>
    </source>
</evidence>
<evidence type="ECO:0000313" key="5">
    <source>
        <dbReference type="EMBL" id="GFS28934.1"/>
    </source>
</evidence>
<organism evidence="5 6">
    <name type="scientific">Trichonephila inaurata madagascariensis</name>
    <dbReference type="NCBI Taxonomy" id="2747483"/>
    <lineage>
        <taxon>Eukaryota</taxon>
        <taxon>Metazoa</taxon>
        <taxon>Ecdysozoa</taxon>
        <taxon>Arthropoda</taxon>
        <taxon>Chelicerata</taxon>
        <taxon>Arachnida</taxon>
        <taxon>Araneae</taxon>
        <taxon>Araneomorphae</taxon>
        <taxon>Entelegynae</taxon>
        <taxon>Araneoidea</taxon>
        <taxon>Nephilidae</taxon>
        <taxon>Trichonephila</taxon>
        <taxon>Trichonephila inaurata</taxon>
    </lineage>
</organism>
<proteinExistence type="predicted"/>
<dbReference type="GO" id="GO:0005783">
    <property type="term" value="C:endoplasmic reticulum"/>
    <property type="evidence" value="ECO:0007669"/>
    <property type="project" value="TreeGrafter"/>
</dbReference>
<name>A0A8X6I3E5_9ARAC</name>
<comment type="caution">
    <text evidence="5">The sequence shown here is derived from an EMBL/GenBank/DDBJ whole genome shotgun (WGS) entry which is preliminary data.</text>
</comment>
<evidence type="ECO:0000256" key="2">
    <source>
        <dbReference type="ARBA" id="ARBA00022832"/>
    </source>
</evidence>
<accession>A0A8X6I3E5</accession>
<keyword evidence="1 5" id="KW-0436">Ligase</keyword>
<dbReference type="SUPFAM" id="SSF56801">
    <property type="entry name" value="Acetyl-CoA synthetase-like"/>
    <property type="match status" value="1"/>
</dbReference>
<dbReference type="Gene3D" id="3.40.50.12780">
    <property type="entry name" value="N-terminal domain of ligase-like"/>
    <property type="match status" value="1"/>
</dbReference>
<dbReference type="InterPro" id="IPR020845">
    <property type="entry name" value="AMP-binding_CS"/>
</dbReference>
<dbReference type="PANTHER" id="PTHR43272">
    <property type="entry name" value="LONG-CHAIN-FATTY-ACID--COA LIGASE"/>
    <property type="match status" value="1"/>
</dbReference>
<evidence type="ECO:0000256" key="3">
    <source>
        <dbReference type="ARBA" id="ARBA00026121"/>
    </source>
</evidence>
<dbReference type="PANTHER" id="PTHR43272:SF89">
    <property type="entry name" value="LONG-CHAIN-FATTY-ACID--COA LIGASE"/>
    <property type="match status" value="1"/>
</dbReference>
<dbReference type="InterPro" id="IPR000873">
    <property type="entry name" value="AMP-dep_synth/lig_dom"/>
</dbReference>
<feature type="domain" description="AMP-dependent synthetase/ligase" evidence="4">
    <location>
        <begin position="92"/>
        <end position="491"/>
    </location>
</feature>
<keyword evidence="2" id="KW-0276">Fatty acid metabolism</keyword>
<dbReference type="AlphaFoldDB" id="A0A8X6I3E5"/>
<evidence type="ECO:0000313" key="6">
    <source>
        <dbReference type="Proteomes" id="UP000886998"/>
    </source>
</evidence>
<gene>
    <name evidence="5" type="primary">Acsl1</name>
    <name evidence="5" type="ORF">TNIN_261281</name>
</gene>
<dbReference type="InterPro" id="IPR042099">
    <property type="entry name" value="ANL_N_sf"/>
</dbReference>
<dbReference type="GO" id="GO:0004467">
    <property type="term" value="F:long-chain fatty acid-CoA ligase activity"/>
    <property type="evidence" value="ECO:0007669"/>
    <property type="project" value="UniProtKB-EC"/>
</dbReference>
<keyword evidence="6" id="KW-1185">Reference proteome</keyword>
<dbReference type="EMBL" id="BMAV01023958">
    <property type="protein sequence ID" value="GFS28934.1"/>
    <property type="molecule type" value="Genomic_DNA"/>
</dbReference>
<dbReference type="Pfam" id="PF00501">
    <property type="entry name" value="AMP-binding"/>
    <property type="match status" value="1"/>
</dbReference>
<dbReference type="OrthoDB" id="1700726at2759"/>
<dbReference type="PROSITE" id="PS00455">
    <property type="entry name" value="AMP_BINDING"/>
    <property type="match status" value="1"/>
</dbReference>
<protein>
    <recommendedName>
        <fullName evidence="3">long-chain-fatty-acid--CoA ligase</fullName>
        <ecNumber evidence="3">6.2.1.3</ecNumber>
    </recommendedName>
</protein>
<keyword evidence="2" id="KW-0443">Lipid metabolism</keyword>
<sequence length="671" mass="74315">MILTLFCTGAVKNVPRVACTLLKAQQRFKTTIGALTGQGSHPGLCVVKDPTTVAGEIPGSPEIQTAYDCLRHGLKVSGDGPCIGSRKPGSDKYEFIKYSEAISKAQCIGSGMIQLGLKPRNDTFIGAFALNSEEYFLTVFACAMYSMVTVPLYVSLGFQSIIYIINQANLSLVFVNSEENALKILRNVKQVPSLRSLVMIDPITSQIKELAQKGNVSILQLSELENIGRNNLQELVLPKPDDLFCIPYTSGTTGVPKGALLTHRSLISCVSALVYGYGEAGIYGGSIISYLPPAHIYEIVNEVASMYFARRIAFYRGDIKKLVDEIKIVNPTILPLVPRLMNALYGRVMEKVSGSPLKSFLLRAALKRKEKLLKRGKVSNKTIWDKLVFKQFQEALGNQVHIISTTSAPISAEVMTFFRCAAGCYLFEAYGQTEVLAATMTLPLEHTGGSPGPPLPCNHIKLVDVPEMGYFSKDDFGEICIKGTNVFKGYFKNEEVTKESLIDGWQHTGDIGRWLPNGCLKIVDRKKHLFKLSQGEYIAPEKVETIYSESELILQIFVDGNSDQNFVVALVVPEPTSLKNWLKSKGINSSENIKDLLANKEIRKNFLLELRKIGAQKELNSLEQARNLAFLSEPFSVDNELLSPTLKVRRGHARKRYEDLIHSLYKEGPLV</sequence>
<reference evidence="5" key="1">
    <citation type="submission" date="2020-08" db="EMBL/GenBank/DDBJ databases">
        <title>Multicomponent nature underlies the extraordinary mechanical properties of spider dragline silk.</title>
        <authorList>
            <person name="Kono N."/>
            <person name="Nakamura H."/>
            <person name="Mori M."/>
            <person name="Yoshida Y."/>
            <person name="Ohtoshi R."/>
            <person name="Malay A.D."/>
            <person name="Moran D.A.P."/>
            <person name="Tomita M."/>
            <person name="Numata K."/>
            <person name="Arakawa K."/>
        </authorList>
    </citation>
    <scope>NUCLEOTIDE SEQUENCE</scope>
</reference>
<dbReference type="EC" id="6.2.1.3" evidence="3"/>
<evidence type="ECO:0000256" key="1">
    <source>
        <dbReference type="ARBA" id="ARBA00022598"/>
    </source>
</evidence>
<dbReference type="GO" id="GO:0016020">
    <property type="term" value="C:membrane"/>
    <property type="evidence" value="ECO:0007669"/>
    <property type="project" value="TreeGrafter"/>
</dbReference>
<dbReference type="Proteomes" id="UP000886998">
    <property type="component" value="Unassembled WGS sequence"/>
</dbReference>